<feature type="compositionally biased region" description="Low complexity" evidence="2">
    <location>
        <begin position="679"/>
        <end position="691"/>
    </location>
</feature>
<dbReference type="InterPro" id="IPR027882">
    <property type="entry name" value="SOGA1/2-like_CC"/>
</dbReference>
<keyword evidence="5" id="KW-1185">Reference proteome</keyword>
<evidence type="ECO:0000259" key="3">
    <source>
        <dbReference type="Pfam" id="PF14818"/>
    </source>
</evidence>
<protein>
    <submittedName>
        <fullName evidence="4">Protein SOGA1</fullName>
    </submittedName>
</protein>
<organism evidence="4 5">
    <name type="scientific">Merluccius polli</name>
    <name type="common">Benguela hake</name>
    <name type="synonym">Merluccius cadenati</name>
    <dbReference type="NCBI Taxonomy" id="89951"/>
    <lineage>
        <taxon>Eukaryota</taxon>
        <taxon>Metazoa</taxon>
        <taxon>Chordata</taxon>
        <taxon>Craniata</taxon>
        <taxon>Vertebrata</taxon>
        <taxon>Euteleostomi</taxon>
        <taxon>Actinopterygii</taxon>
        <taxon>Neopterygii</taxon>
        <taxon>Teleostei</taxon>
        <taxon>Neoteleostei</taxon>
        <taxon>Acanthomorphata</taxon>
        <taxon>Zeiogadaria</taxon>
        <taxon>Gadariae</taxon>
        <taxon>Gadiformes</taxon>
        <taxon>Gadoidei</taxon>
        <taxon>Merlucciidae</taxon>
        <taxon>Merluccius</taxon>
    </lineage>
</organism>
<feature type="compositionally biased region" description="Polar residues" evidence="2">
    <location>
        <begin position="557"/>
        <end position="567"/>
    </location>
</feature>
<feature type="region of interest" description="Disordered" evidence="2">
    <location>
        <begin position="496"/>
        <end position="521"/>
    </location>
</feature>
<sequence>MQKPDSSGQTECKVKGQEEETSQSDQAEHNQEVNRTAHQETQPDETPAGQCSAGGLIETRPGLQCPPAEGEPKKRRPAATDHALQLSQLREHHQKALLRRDFQLQSVGLQARLQHRLWRQERTLLVQESQHLKQSLLLTSVKLRCFLQHWRLGHKLAADGRDILEVLGHVICLPLRVNSLKELYLLLEEEKQLTSPAHFQAAAEEQPRSPTIKWGGVGSTLADLRGALQGLSGELRLERQGSQELTQQFARAKASWEVERNELKSLITQVRENGLLASFTSQLENKTGKAPNNLSSTEALDPPDLKVALKREREEHQHLLAESYAAVMDLTKQLQIGERNWSREKMELVETLGQERAQWEQRGGEELKLQAKSKAGSGYDGEGTVDSAPNGSSPVRAKSMSELQNPEINGLASQEERSLFTAPALFLIRSELGDITGKNWSYLTNETPEVADSSKTWDGPTGPESELDPESVQKSFTAPDRTGIRIYYSPPAARRMAHLAQHRAGSKPPQQPHNGSLESTGLGLLEPLDLVQPYSSSYEQWLSSLSTPHQDPLESRGASSSAVSTNGAMADGAMDSSSSSSGSSASSSSSSSFRGLEMGDISVNLSDDMKEMTNCVRQAIRSSSLERKSTKEPGSQMAGMATRSTQTATQCTSVGLQTESVSVGRGAGLHSKAWSPRHSSAATSSLASARSRQISTSLDKVHSRIDRPCCSPKYGSPKLQRRVSTGTEGAKHTM</sequence>
<evidence type="ECO:0000256" key="1">
    <source>
        <dbReference type="ARBA" id="ARBA00023054"/>
    </source>
</evidence>
<proteinExistence type="predicted"/>
<gene>
    <name evidence="4" type="primary">SOGA1_0</name>
    <name evidence="4" type="ORF">N1851_005064</name>
</gene>
<dbReference type="PANTHER" id="PTHR15742">
    <property type="entry name" value="GIRDIN"/>
    <property type="match status" value="1"/>
</dbReference>
<comment type="caution">
    <text evidence="4">The sequence shown here is derived from an EMBL/GenBank/DDBJ whole genome shotgun (WGS) entry which is preliminary data.</text>
</comment>
<keyword evidence="1" id="KW-0175">Coiled coil</keyword>
<feature type="region of interest" description="Disordered" evidence="2">
    <location>
        <begin position="448"/>
        <end position="479"/>
    </location>
</feature>
<dbReference type="AlphaFoldDB" id="A0AA47N7Y8"/>
<dbReference type="InterPro" id="IPR049885">
    <property type="entry name" value="MTCL1-3"/>
</dbReference>
<feature type="domain" description="SOGA 1/2-like coiled-coil" evidence="3">
    <location>
        <begin position="328"/>
        <end position="362"/>
    </location>
</feature>
<feature type="compositionally biased region" description="Low complexity" evidence="2">
    <location>
        <begin position="568"/>
        <end position="592"/>
    </location>
</feature>
<feature type="region of interest" description="Disordered" evidence="2">
    <location>
        <begin position="619"/>
        <end position="651"/>
    </location>
</feature>
<feature type="compositionally biased region" description="Polar residues" evidence="2">
    <location>
        <begin position="642"/>
        <end position="651"/>
    </location>
</feature>
<feature type="region of interest" description="Disordered" evidence="2">
    <location>
        <begin position="545"/>
        <end position="595"/>
    </location>
</feature>
<dbReference type="EMBL" id="JAOPHQ010000858">
    <property type="protein sequence ID" value="KAK0153236.1"/>
    <property type="molecule type" value="Genomic_DNA"/>
</dbReference>
<feature type="compositionally biased region" description="Basic and acidic residues" evidence="2">
    <location>
        <begin position="360"/>
        <end position="369"/>
    </location>
</feature>
<feature type="compositionally biased region" description="Basic residues" evidence="2">
    <location>
        <begin position="496"/>
        <end position="505"/>
    </location>
</feature>
<name>A0AA47N7Y8_MERPO</name>
<evidence type="ECO:0000313" key="5">
    <source>
        <dbReference type="Proteomes" id="UP001174136"/>
    </source>
</evidence>
<feature type="region of interest" description="Disordered" evidence="2">
    <location>
        <begin position="360"/>
        <end position="397"/>
    </location>
</feature>
<reference evidence="4" key="1">
    <citation type="journal article" date="2023" name="Front. Mar. Sci.">
        <title>A new Merluccius polli reference genome to investigate the effects of global change in West African waters.</title>
        <authorList>
            <person name="Mateo J.L."/>
            <person name="Blanco-Fernandez C."/>
            <person name="Garcia-Vazquez E."/>
            <person name="Machado-Schiaffino G."/>
        </authorList>
    </citation>
    <scope>NUCLEOTIDE SEQUENCE</scope>
    <source>
        <strain evidence="4">C29</strain>
        <tissue evidence="4">Fin</tissue>
    </source>
</reference>
<feature type="compositionally biased region" description="Polar residues" evidence="2">
    <location>
        <begin position="1"/>
        <end position="10"/>
    </location>
</feature>
<evidence type="ECO:0000313" key="4">
    <source>
        <dbReference type="EMBL" id="KAK0153236.1"/>
    </source>
</evidence>
<evidence type="ECO:0000256" key="2">
    <source>
        <dbReference type="SAM" id="MobiDB-lite"/>
    </source>
</evidence>
<feature type="compositionally biased region" description="Basic and acidic residues" evidence="2">
    <location>
        <begin position="26"/>
        <end position="38"/>
    </location>
</feature>
<dbReference type="Proteomes" id="UP001174136">
    <property type="component" value="Unassembled WGS sequence"/>
</dbReference>
<dbReference type="PANTHER" id="PTHR15742:SF1">
    <property type="entry name" value="PROTEIN SOGA1"/>
    <property type="match status" value="1"/>
</dbReference>
<dbReference type="Pfam" id="PF14818">
    <property type="entry name" value="SOGA1-2-like_CC"/>
    <property type="match status" value="1"/>
</dbReference>
<accession>A0AA47N7Y8</accession>
<feature type="region of interest" description="Disordered" evidence="2">
    <location>
        <begin position="669"/>
        <end position="734"/>
    </location>
</feature>
<feature type="region of interest" description="Disordered" evidence="2">
    <location>
        <begin position="1"/>
        <end position="81"/>
    </location>
</feature>